<evidence type="ECO:0000256" key="3">
    <source>
        <dbReference type="ARBA" id="ARBA00022475"/>
    </source>
</evidence>
<gene>
    <name evidence="9" type="ORF">SDC9_187943</name>
</gene>
<dbReference type="PANTHER" id="PTHR30012">
    <property type="entry name" value="GENERAL SECRETION PATHWAY PROTEIN"/>
    <property type="match status" value="1"/>
</dbReference>
<evidence type="ECO:0000256" key="7">
    <source>
        <dbReference type="SAM" id="Phobius"/>
    </source>
</evidence>
<reference evidence="9" key="1">
    <citation type="submission" date="2019-08" db="EMBL/GenBank/DDBJ databases">
        <authorList>
            <person name="Kucharzyk K."/>
            <person name="Murdoch R.W."/>
            <person name="Higgins S."/>
            <person name="Loffler F."/>
        </authorList>
    </citation>
    <scope>NUCLEOTIDE SEQUENCE</scope>
</reference>
<keyword evidence="6 7" id="KW-0472">Membrane</keyword>
<accession>A0A645HP99</accession>
<keyword evidence="4 7" id="KW-0812">Transmembrane</keyword>
<name>A0A645HP99_9ZZZZ</name>
<dbReference type="GO" id="GO:0005886">
    <property type="term" value="C:plasma membrane"/>
    <property type="evidence" value="ECO:0007669"/>
    <property type="project" value="UniProtKB-SubCell"/>
</dbReference>
<dbReference type="AlphaFoldDB" id="A0A645HP99"/>
<evidence type="ECO:0000256" key="6">
    <source>
        <dbReference type="ARBA" id="ARBA00023136"/>
    </source>
</evidence>
<evidence type="ECO:0000256" key="4">
    <source>
        <dbReference type="ARBA" id="ARBA00022692"/>
    </source>
</evidence>
<protein>
    <recommendedName>
        <fullName evidence="8">Type II secretion system protein GspF domain-containing protein</fullName>
    </recommendedName>
</protein>
<dbReference type="Gene3D" id="1.20.81.30">
    <property type="entry name" value="Type II secretion system (T2SS), domain F"/>
    <property type="match status" value="1"/>
</dbReference>
<evidence type="ECO:0000256" key="1">
    <source>
        <dbReference type="ARBA" id="ARBA00004651"/>
    </source>
</evidence>
<organism evidence="9">
    <name type="scientific">bioreactor metagenome</name>
    <dbReference type="NCBI Taxonomy" id="1076179"/>
    <lineage>
        <taxon>unclassified sequences</taxon>
        <taxon>metagenomes</taxon>
        <taxon>ecological metagenomes</taxon>
    </lineage>
</organism>
<dbReference type="InterPro" id="IPR018076">
    <property type="entry name" value="T2SS_GspF_dom"/>
</dbReference>
<comment type="caution">
    <text evidence="9">The sequence shown here is derived from an EMBL/GenBank/DDBJ whole genome shotgun (WGS) entry which is preliminary data.</text>
</comment>
<dbReference type="EMBL" id="VSSQ01096801">
    <property type="protein sequence ID" value="MPN40406.1"/>
    <property type="molecule type" value="Genomic_DNA"/>
</dbReference>
<evidence type="ECO:0000256" key="2">
    <source>
        <dbReference type="ARBA" id="ARBA00005745"/>
    </source>
</evidence>
<keyword evidence="5 7" id="KW-1133">Transmembrane helix</keyword>
<evidence type="ECO:0000259" key="8">
    <source>
        <dbReference type="Pfam" id="PF00482"/>
    </source>
</evidence>
<feature type="domain" description="Type II secretion system protein GspF" evidence="8">
    <location>
        <begin position="1"/>
        <end position="112"/>
    </location>
</feature>
<dbReference type="Pfam" id="PF00482">
    <property type="entry name" value="T2SSF"/>
    <property type="match status" value="1"/>
</dbReference>
<proteinExistence type="inferred from homology"/>
<sequence>MDVDDALAMTARLTGDDAPLADKLALCRAHLAAGESFAPAVAEAGILPALYTRMLSVGVRTGSTDTVMTEIARRAGTEAEARIDGVLGRVEPALVILMSLLVGLILLSVMLPLASIMSAL</sequence>
<evidence type="ECO:0000313" key="9">
    <source>
        <dbReference type="EMBL" id="MPN40406.1"/>
    </source>
</evidence>
<comment type="subcellular location">
    <subcellularLocation>
        <location evidence="1">Cell membrane</location>
        <topology evidence="1">Multi-pass membrane protein</topology>
    </subcellularLocation>
</comment>
<feature type="transmembrane region" description="Helical" evidence="7">
    <location>
        <begin position="93"/>
        <end position="114"/>
    </location>
</feature>
<evidence type="ECO:0000256" key="5">
    <source>
        <dbReference type="ARBA" id="ARBA00022989"/>
    </source>
</evidence>
<dbReference type="PANTHER" id="PTHR30012:SF0">
    <property type="entry name" value="TYPE II SECRETION SYSTEM PROTEIN F-RELATED"/>
    <property type="match status" value="1"/>
</dbReference>
<comment type="similarity">
    <text evidence="2">Belongs to the GSP F family.</text>
</comment>
<dbReference type="InterPro" id="IPR003004">
    <property type="entry name" value="GspF/PilC"/>
</dbReference>
<dbReference type="InterPro" id="IPR042094">
    <property type="entry name" value="T2SS_GspF_sf"/>
</dbReference>
<keyword evidence="3" id="KW-1003">Cell membrane</keyword>